<evidence type="ECO:0000313" key="2">
    <source>
        <dbReference type="Proteomes" id="UP000663992"/>
    </source>
</evidence>
<protein>
    <submittedName>
        <fullName evidence="1">Uncharacterized protein</fullName>
    </submittedName>
</protein>
<dbReference type="Proteomes" id="UP000663992">
    <property type="component" value="Unassembled WGS sequence"/>
</dbReference>
<sequence length="66" mass="7790">MNGMEQSATVRRINDQIERWHHKPSNRRGCVIFEKDGVCELQGIDGRSFYAKRADLDNNEVWERIL</sequence>
<accession>A0ABS3CZ97</accession>
<gene>
    <name evidence="1" type="ORF">J0A65_21475</name>
</gene>
<comment type="caution">
    <text evidence="1">The sequence shown here is derived from an EMBL/GenBank/DDBJ whole genome shotgun (WGS) entry which is preliminary data.</text>
</comment>
<dbReference type="RefSeq" id="WP_206596375.1">
    <property type="nucleotide sequence ID" value="NZ_JAFKCS010000068.1"/>
</dbReference>
<dbReference type="EMBL" id="JAFKCS010000068">
    <property type="protein sequence ID" value="MBN7822448.1"/>
    <property type="molecule type" value="Genomic_DNA"/>
</dbReference>
<name>A0ABS3CZ97_9ALTE</name>
<evidence type="ECO:0000313" key="1">
    <source>
        <dbReference type="EMBL" id="MBN7822448.1"/>
    </source>
</evidence>
<reference evidence="1 2" key="1">
    <citation type="submission" date="2021-03" db="EMBL/GenBank/DDBJ databases">
        <title>novel species isolated from a fishpond in China.</title>
        <authorList>
            <person name="Lu H."/>
            <person name="Cai Z."/>
        </authorList>
    </citation>
    <scope>NUCLEOTIDE SEQUENCE [LARGE SCALE GENOMIC DNA]</scope>
    <source>
        <strain evidence="1 2">Y57</strain>
    </source>
</reference>
<proteinExistence type="predicted"/>
<keyword evidence="2" id="KW-1185">Reference proteome</keyword>
<organism evidence="1 2">
    <name type="scientific">Bowmanella yangjiangensis</name>
    <dbReference type="NCBI Taxonomy" id="2811230"/>
    <lineage>
        <taxon>Bacteria</taxon>
        <taxon>Pseudomonadati</taxon>
        <taxon>Pseudomonadota</taxon>
        <taxon>Gammaproteobacteria</taxon>
        <taxon>Alteromonadales</taxon>
        <taxon>Alteromonadaceae</taxon>
        <taxon>Bowmanella</taxon>
    </lineage>
</organism>